<comment type="caution">
    <text evidence="3">The sequence shown here is derived from an EMBL/GenBank/DDBJ whole genome shotgun (WGS) entry which is preliminary data.</text>
</comment>
<dbReference type="Pfam" id="PF17667">
    <property type="entry name" value="Pkinase_fungal"/>
    <property type="match status" value="1"/>
</dbReference>
<reference evidence="3 4" key="1">
    <citation type="journal article" date="2020" name="ISME J.">
        <title>Uncovering the hidden diversity of litter-decomposition mechanisms in mushroom-forming fungi.</title>
        <authorList>
            <person name="Floudas D."/>
            <person name="Bentzer J."/>
            <person name="Ahren D."/>
            <person name="Johansson T."/>
            <person name="Persson P."/>
            <person name="Tunlid A."/>
        </authorList>
    </citation>
    <scope>NUCLEOTIDE SEQUENCE [LARGE SCALE GENOMIC DNA]</scope>
    <source>
        <strain evidence="3 4">CBS 406.79</strain>
    </source>
</reference>
<gene>
    <name evidence="3" type="ORF">D9757_010762</name>
</gene>
<dbReference type="SUPFAM" id="SSF56112">
    <property type="entry name" value="Protein kinase-like (PK-like)"/>
    <property type="match status" value="1"/>
</dbReference>
<accession>A0A8H5M2Z0</accession>
<name>A0A8H5M2Z0_9AGAR</name>
<dbReference type="PANTHER" id="PTHR38248">
    <property type="entry name" value="FUNK1 6"/>
    <property type="match status" value="1"/>
</dbReference>
<feature type="region of interest" description="Disordered" evidence="1">
    <location>
        <begin position="352"/>
        <end position="374"/>
    </location>
</feature>
<dbReference type="InterPro" id="IPR011009">
    <property type="entry name" value="Kinase-like_dom_sf"/>
</dbReference>
<dbReference type="GO" id="GO:0004672">
    <property type="term" value="F:protein kinase activity"/>
    <property type="evidence" value="ECO:0007669"/>
    <property type="project" value="InterPro"/>
</dbReference>
<evidence type="ECO:0000256" key="1">
    <source>
        <dbReference type="SAM" id="MobiDB-lite"/>
    </source>
</evidence>
<dbReference type="AlphaFoldDB" id="A0A8H5M2Z0"/>
<sequence>MAEHTHCILSLKKVAQAALSILRTSAVVAHDVGSMFVDLFELAPISGLAAAARTLVHDALELFSAVLKQVRASEAKRQKDTEELLKSVMNLVHQLTTASAPAEQRSSSSEHHPNFCKEQMLNQQCPAFPYAPIPPPNEPTPCPRVYSPICQDCKDSAQQFTLVVEFGCFKQGFNSGSRGDASRKCGPYDFSDTVFSTAFRSSTDTTPKQLPVQLTPTKSKIEVGAPVLDGVRNRVLTTSSSQTVVPSSSTLTRIDLSTLISTSPTSSSGIPPALIPSPSSLPASLPDQIPKCVGCREQLCRSGGVGRGTRRLDAGEIAGAIKTLQRAQQSLLEKEIWEIAADRLEGTDARINSQGQPTGERSQIHDDHVHGKAGNDVDNSGGKYLHDCHVTSLSPLAPVPTTRLFDGYRFLAKCELSRDEKFKKLKVMSMAQDQVSATSHSMNPHSTSQVSTPTNARFWHDGDVGTLFDSVGTRYHNPMDHILVRHSAMYYDRSIIIESESADLKIHCSYVGSIDLVRHLDSLPNEKLGFITNMEPLFLKNERETEGTGGLVTSDSRLNPRLIPEALLFSNVHVQSSESTSSEASSSSLNPKLPSLVGSIYTLTVENVKRVLRVTDDPTSSVPRSRLGSVQRTTVTPEHSWHKRSLVLKLSFPPSSRTKESELIDAARAHAQAPGAEWALRHLPLVVACVDNLDWEGDGSNQNTLQHRLKSHFGDIEECEGGHHRTPVQSLLLRPIPENFSTVHRWLYEYPKILHRDLSMGNIMFRHEADNVYGVINDFDLSSFRANMNKGPRSKYRTGTKPSIACNLLDAHWDKGHLYRRDLEALFYIVLIVSCHYSGPITRASSLPYRDWFDGADKAVASLKFHFLQSLSADLPIQPYFDGFTKWLRRIHGMLDQGYKSRPRASDDAGDGSEEDVDEADSFNWETFNEKVRYTKMMKVMHLFEGKELVTRWGGGSRSN</sequence>
<evidence type="ECO:0000313" key="4">
    <source>
        <dbReference type="Proteomes" id="UP000518752"/>
    </source>
</evidence>
<dbReference type="OrthoDB" id="5569250at2759"/>
<evidence type="ECO:0000313" key="3">
    <source>
        <dbReference type="EMBL" id="KAF5378684.1"/>
    </source>
</evidence>
<dbReference type="InterPro" id="IPR040976">
    <property type="entry name" value="Pkinase_fungal"/>
</dbReference>
<feature type="compositionally biased region" description="Basic and acidic residues" evidence="1">
    <location>
        <begin position="362"/>
        <end position="374"/>
    </location>
</feature>
<dbReference type="PANTHER" id="PTHR38248:SF2">
    <property type="entry name" value="FUNK1 11"/>
    <property type="match status" value="1"/>
</dbReference>
<dbReference type="EMBL" id="JAACJN010000074">
    <property type="protein sequence ID" value="KAF5378684.1"/>
    <property type="molecule type" value="Genomic_DNA"/>
</dbReference>
<proteinExistence type="predicted"/>
<evidence type="ECO:0000259" key="2">
    <source>
        <dbReference type="Pfam" id="PF17667"/>
    </source>
</evidence>
<dbReference type="Proteomes" id="UP000518752">
    <property type="component" value="Unassembled WGS sequence"/>
</dbReference>
<dbReference type="PROSITE" id="PS00109">
    <property type="entry name" value="PROTEIN_KINASE_TYR"/>
    <property type="match status" value="1"/>
</dbReference>
<protein>
    <recommendedName>
        <fullName evidence="2">Fungal-type protein kinase domain-containing protein</fullName>
    </recommendedName>
</protein>
<keyword evidence="4" id="KW-1185">Reference proteome</keyword>
<feature type="domain" description="Fungal-type protein kinase" evidence="2">
    <location>
        <begin position="743"/>
        <end position="832"/>
    </location>
</feature>
<organism evidence="3 4">
    <name type="scientific">Collybiopsis confluens</name>
    <dbReference type="NCBI Taxonomy" id="2823264"/>
    <lineage>
        <taxon>Eukaryota</taxon>
        <taxon>Fungi</taxon>
        <taxon>Dikarya</taxon>
        <taxon>Basidiomycota</taxon>
        <taxon>Agaricomycotina</taxon>
        <taxon>Agaricomycetes</taxon>
        <taxon>Agaricomycetidae</taxon>
        <taxon>Agaricales</taxon>
        <taxon>Marasmiineae</taxon>
        <taxon>Omphalotaceae</taxon>
        <taxon>Collybiopsis</taxon>
    </lineage>
</organism>
<dbReference type="InterPro" id="IPR008266">
    <property type="entry name" value="Tyr_kinase_AS"/>
</dbReference>
<feature type="compositionally biased region" description="Polar residues" evidence="1">
    <location>
        <begin position="352"/>
        <end position="361"/>
    </location>
</feature>